<sequence length="232" mass="25148">MFTAAAWSTPYSFAQDSISSLGVTTCEVGSCSPLHDVMNSAFVALGVLTLLGALFLHRHIRSGREKKWILSLAVIIAVSTAATGLFPANDGTIIHWSAVLPGFVARHVVLVLIAWHMWHEKRLVALWSALCALVGLVGAGLMLGQALHFGLGERLALYPLPMWMAVTGMAVLMGLARRTVFRNVEFSLRAFHPRTAISRAWTRPRYLRRRADARMSDGAVTAGGGASGRSVR</sequence>
<evidence type="ECO:0000313" key="3">
    <source>
        <dbReference type="Proteomes" id="UP000008710"/>
    </source>
</evidence>
<feature type="transmembrane region" description="Helical" evidence="1">
    <location>
        <begin position="155"/>
        <end position="176"/>
    </location>
</feature>
<organism evidence="2 3">
    <name type="scientific">Rhodococcus jostii (strain RHA1)</name>
    <dbReference type="NCBI Taxonomy" id="101510"/>
    <lineage>
        <taxon>Bacteria</taxon>
        <taxon>Bacillati</taxon>
        <taxon>Actinomycetota</taxon>
        <taxon>Actinomycetes</taxon>
        <taxon>Mycobacteriales</taxon>
        <taxon>Nocardiaceae</taxon>
        <taxon>Rhodococcus</taxon>
    </lineage>
</organism>
<dbReference type="PATRIC" id="fig|101510.16.peg.3425"/>
<reference evidence="3" key="1">
    <citation type="journal article" date="2006" name="Proc. Natl. Acad. Sci. U.S.A.">
        <title>The complete genome of Rhodococcus sp. RHA1 provides insights into a catabolic powerhouse.</title>
        <authorList>
            <person name="McLeod M.P."/>
            <person name="Warren R.L."/>
            <person name="Hsiao W.W.L."/>
            <person name="Araki N."/>
            <person name="Myhre M."/>
            <person name="Fernandes C."/>
            <person name="Miyazawa D."/>
            <person name="Wong W."/>
            <person name="Lillquist A.L."/>
            <person name="Wang D."/>
            <person name="Dosanjh M."/>
            <person name="Hara H."/>
            <person name="Petrescu A."/>
            <person name="Morin R.D."/>
            <person name="Yang G."/>
            <person name="Stott J.M."/>
            <person name="Schein J.E."/>
            <person name="Shin H."/>
            <person name="Smailus D."/>
            <person name="Siddiqui A.S."/>
            <person name="Marra M.A."/>
            <person name="Jones S.J.M."/>
            <person name="Holt R."/>
            <person name="Brinkman F.S.L."/>
            <person name="Miyauchi K."/>
            <person name="Fukuda M."/>
            <person name="Davies J.E."/>
            <person name="Mohn W.W."/>
            <person name="Eltis L.D."/>
        </authorList>
    </citation>
    <scope>NUCLEOTIDE SEQUENCE [LARGE SCALE GENOMIC DNA]</scope>
    <source>
        <strain evidence="3">RHA1</strain>
    </source>
</reference>
<feature type="transmembrane region" description="Helical" evidence="1">
    <location>
        <begin position="93"/>
        <end position="116"/>
    </location>
</feature>
<keyword evidence="1" id="KW-0472">Membrane</keyword>
<feature type="transmembrane region" description="Helical" evidence="1">
    <location>
        <begin position="38"/>
        <end position="56"/>
    </location>
</feature>
<dbReference type="Pfam" id="PF06197">
    <property type="entry name" value="DUF998"/>
    <property type="match status" value="1"/>
</dbReference>
<feature type="transmembrane region" description="Helical" evidence="1">
    <location>
        <begin position="123"/>
        <end position="143"/>
    </location>
</feature>
<accession>Q0SB89</accession>
<keyword evidence="1" id="KW-1133">Transmembrane helix</keyword>
<dbReference type="InterPro" id="IPR009339">
    <property type="entry name" value="DUF998"/>
</dbReference>
<evidence type="ECO:0000313" key="2">
    <source>
        <dbReference type="EMBL" id="ABG95197.1"/>
    </source>
</evidence>
<evidence type="ECO:0008006" key="4">
    <source>
        <dbReference type="Google" id="ProtNLM"/>
    </source>
</evidence>
<dbReference type="Proteomes" id="UP000008710">
    <property type="component" value="Chromosome"/>
</dbReference>
<dbReference type="AlphaFoldDB" id="Q0SB89"/>
<dbReference type="RefSeq" id="WP_011596035.1">
    <property type="nucleotide sequence ID" value="NC_008268.1"/>
</dbReference>
<evidence type="ECO:0000256" key="1">
    <source>
        <dbReference type="SAM" id="Phobius"/>
    </source>
</evidence>
<dbReference type="EMBL" id="CP000431">
    <property type="protein sequence ID" value="ABG95197.1"/>
    <property type="molecule type" value="Genomic_DNA"/>
</dbReference>
<dbReference type="HOGENOM" id="CLU_080422_0_0_11"/>
<proteinExistence type="predicted"/>
<keyword evidence="1" id="KW-0812">Transmembrane</keyword>
<dbReference type="eggNOG" id="COG3371">
    <property type="taxonomic scope" value="Bacteria"/>
</dbReference>
<gene>
    <name evidence="2" type="ordered locus">RHA1_ro03394</name>
</gene>
<feature type="transmembrane region" description="Helical" evidence="1">
    <location>
        <begin position="68"/>
        <end position="87"/>
    </location>
</feature>
<dbReference type="KEGG" id="rha:RHA1_ro03394"/>
<protein>
    <recommendedName>
        <fullName evidence="4">DUF998 domain-containing protein</fullName>
    </recommendedName>
</protein>
<name>Q0SB89_RHOJR</name>